<keyword evidence="3 5" id="KW-0808">Transferase</keyword>
<name>A0A377GVJ9_9FUSO</name>
<dbReference type="GO" id="GO:0004479">
    <property type="term" value="F:methionyl-tRNA formyltransferase activity"/>
    <property type="evidence" value="ECO:0007669"/>
    <property type="project" value="UniProtKB-UniRule"/>
</dbReference>
<evidence type="ECO:0000259" key="6">
    <source>
        <dbReference type="Pfam" id="PF00551"/>
    </source>
</evidence>
<dbReference type="EC" id="2.1.2.9" evidence="2 5"/>
<accession>A0A377GVJ9</accession>
<dbReference type="Pfam" id="PF02911">
    <property type="entry name" value="Formyl_trans_C"/>
    <property type="match status" value="1"/>
</dbReference>
<dbReference type="InterPro" id="IPR005793">
    <property type="entry name" value="Formyl_trans_C"/>
</dbReference>
<sequence length="310" mass="34734">MRILFMGTPEFAIPSLDVLNSKHEIIGVFTKTDKPNMRGKKIKFTPVKEYALEYNIPIYQPNSLKTEETKNLIKELNPDLIVVVAYGKILPKEIIDIPKYGVINVHSSLLPKYRGAAPINAALIQGEKESGVSIMYIVEELDAGDVILNVKTKITDEDTFLTLHDRLKKLGADGLIEAVNLIERGIAPRIPQNHLEATFVKPFSKEDCKIKWNRTEREIFNFVRGMNPFPGAFTICKEKIFKVYGVKENFKIYKIGVCGEIVEIKKGEGIVVKTQNGSVILTQVKPENKKILSGVDIINGGILKIGDILE</sequence>
<organism evidence="8 9">
    <name type="scientific">Fusobacterium necrogenes</name>
    <dbReference type="NCBI Taxonomy" id="858"/>
    <lineage>
        <taxon>Bacteria</taxon>
        <taxon>Fusobacteriati</taxon>
        <taxon>Fusobacteriota</taxon>
        <taxon>Fusobacteriia</taxon>
        <taxon>Fusobacteriales</taxon>
        <taxon>Fusobacteriaceae</taxon>
        <taxon>Fusobacterium</taxon>
    </lineage>
</organism>
<dbReference type="HAMAP" id="MF_00182">
    <property type="entry name" value="Formyl_trans"/>
    <property type="match status" value="1"/>
</dbReference>
<dbReference type="InterPro" id="IPR044135">
    <property type="entry name" value="Met-tRNA-FMT_C"/>
</dbReference>
<evidence type="ECO:0000313" key="9">
    <source>
        <dbReference type="Proteomes" id="UP000255328"/>
    </source>
</evidence>
<comment type="similarity">
    <text evidence="1 5">Belongs to the Fmt family.</text>
</comment>
<dbReference type="CDD" id="cd08646">
    <property type="entry name" value="FMT_core_Met-tRNA-FMT_N"/>
    <property type="match status" value="1"/>
</dbReference>
<evidence type="ECO:0000256" key="1">
    <source>
        <dbReference type="ARBA" id="ARBA00010699"/>
    </source>
</evidence>
<dbReference type="OrthoDB" id="9802815at2"/>
<dbReference type="AlphaFoldDB" id="A0A377GVJ9"/>
<dbReference type="Gene3D" id="3.40.50.12230">
    <property type="match status" value="1"/>
</dbReference>
<protein>
    <recommendedName>
        <fullName evidence="2 5">Methionyl-tRNA formyltransferase</fullName>
        <ecNumber evidence="2 5">2.1.2.9</ecNumber>
    </recommendedName>
</protein>
<dbReference type="InterPro" id="IPR005794">
    <property type="entry name" value="Fmt"/>
</dbReference>
<feature type="binding site" evidence="5">
    <location>
        <begin position="108"/>
        <end position="111"/>
    </location>
    <ligand>
        <name>(6S)-5,6,7,8-tetrahydrofolate</name>
        <dbReference type="ChEBI" id="CHEBI:57453"/>
    </ligand>
</feature>
<evidence type="ECO:0000259" key="7">
    <source>
        <dbReference type="Pfam" id="PF02911"/>
    </source>
</evidence>
<feature type="domain" description="Formyl transferase C-terminal" evidence="7">
    <location>
        <begin position="204"/>
        <end position="300"/>
    </location>
</feature>
<comment type="catalytic activity">
    <reaction evidence="5">
        <text>L-methionyl-tRNA(fMet) + (6R)-10-formyltetrahydrofolate = N-formyl-L-methionyl-tRNA(fMet) + (6S)-5,6,7,8-tetrahydrofolate + H(+)</text>
        <dbReference type="Rhea" id="RHEA:24380"/>
        <dbReference type="Rhea" id="RHEA-COMP:9952"/>
        <dbReference type="Rhea" id="RHEA-COMP:9953"/>
        <dbReference type="ChEBI" id="CHEBI:15378"/>
        <dbReference type="ChEBI" id="CHEBI:57453"/>
        <dbReference type="ChEBI" id="CHEBI:78530"/>
        <dbReference type="ChEBI" id="CHEBI:78844"/>
        <dbReference type="ChEBI" id="CHEBI:195366"/>
        <dbReference type="EC" id="2.1.2.9"/>
    </reaction>
</comment>
<evidence type="ECO:0000256" key="4">
    <source>
        <dbReference type="ARBA" id="ARBA00022917"/>
    </source>
</evidence>
<keyword evidence="9" id="KW-1185">Reference proteome</keyword>
<dbReference type="NCBIfam" id="TIGR00460">
    <property type="entry name" value="fmt"/>
    <property type="match status" value="1"/>
</dbReference>
<comment type="function">
    <text evidence="5">Attaches a formyl group to the free amino group of methionyl-tRNA(fMet). The formyl group appears to play a dual role in the initiator identity of N-formylmethionyl-tRNA by promoting its recognition by IF2 and preventing the misappropriation of this tRNA by the elongation apparatus.</text>
</comment>
<dbReference type="RefSeq" id="WP_115268927.1">
    <property type="nucleotide sequence ID" value="NZ_UGGU01000003.1"/>
</dbReference>
<evidence type="ECO:0000313" key="8">
    <source>
        <dbReference type="EMBL" id="STO31005.1"/>
    </source>
</evidence>
<evidence type="ECO:0000256" key="3">
    <source>
        <dbReference type="ARBA" id="ARBA00022679"/>
    </source>
</evidence>
<dbReference type="InterPro" id="IPR041711">
    <property type="entry name" value="Met-tRNA-FMT_N"/>
</dbReference>
<dbReference type="FunFam" id="3.40.50.12230:FF:000001">
    <property type="entry name" value="Methionyl-tRNA formyltransferase"/>
    <property type="match status" value="1"/>
</dbReference>
<dbReference type="CDD" id="cd08704">
    <property type="entry name" value="Met_tRNA_FMT_C"/>
    <property type="match status" value="1"/>
</dbReference>
<keyword evidence="4 5" id="KW-0648">Protein biosynthesis</keyword>
<dbReference type="SUPFAM" id="SSF53328">
    <property type="entry name" value="Formyltransferase"/>
    <property type="match status" value="1"/>
</dbReference>
<evidence type="ECO:0000256" key="5">
    <source>
        <dbReference type="HAMAP-Rule" id="MF_00182"/>
    </source>
</evidence>
<dbReference type="PANTHER" id="PTHR11138:SF5">
    <property type="entry name" value="METHIONYL-TRNA FORMYLTRANSFERASE, MITOCHONDRIAL"/>
    <property type="match status" value="1"/>
</dbReference>
<reference evidence="8 9" key="1">
    <citation type="submission" date="2018-06" db="EMBL/GenBank/DDBJ databases">
        <authorList>
            <consortium name="Pathogen Informatics"/>
            <person name="Doyle S."/>
        </authorList>
    </citation>
    <scope>NUCLEOTIDE SEQUENCE [LARGE SCALE GENOMIC DNA]</scope>
    <source>
        <strain evidence="8 9">NCTC10723</strain>
    </source>
</reference>
<evidence type="ECO:0000256" key="2">
    <source>
        <dbReference type="ARBA" id="ARBA00012261"/>
    </source>
</evidence>
<gene>
    <name evidence="5 8" type="primary">fmt</name>
    <name evidence="8" type="ORF">NCTC10723_00444</name>
</gene>
<proteinExistence type="inferred from homology"/>
<dbReference type="EMBL" id="UGGU01000003">
    <property type="protein sequence ID" value="STO31005.1"/>
    <property type="molecule type" value="Genomic_DNA"/>
</dbReference>
<dbReference type="InterPro" id="IPR011034">
    <property type="entry name" value="Formyl_transferase-like_C_sf"/>
</dbReference>
<dbReference type="SUPFAM" id="SSF50486">
    <property type="entry name" value="FMT C-terminal domain-like"/>
    <property type="match status" value="1"/>
</dbReference>
<feature type="domain" description="Formyl transferase N-terminal" evidence="6">
    <location>
        <begin position="1"/>
        <end position="179"/>
    </location>
</feature>
<dbReference type="Proteomes" id="UP000255328">
    <property type="component" value="Unassembled WGS sequence"/>
</dbReference>
<dbReference type="PANTHER" id="PTHR11138">
    <property type="entry name" value="METHIONYL-TRNA FORMYLTRANSFERASE"/>
    <property type="match status" value="1"/>
</dbReference>
<dbReference type="InterPro" id="IPR002376">
    <property type="entry name" value="Formyl_transf_N"/>
</dbReference>
<dbReference type="GO" id="GO:0005829">
    <property type="term" value="C:cytosol"/>
    <property type="evidence" value="ECO:0007669"/>
    <property type="project" value="TreeGrafter"/>
</dbReference>
<dbReference type="InterPro" id="IPR036477">
    <property type="entry name" value="Formyl_transf_N_sf"/>
</dbReference>
<dbReference type="Pfam" id="PF00551">
    <property type="entry name" value="Formyl_trans_N"/>
    <property type="match status" value="1"/>
</dbReference>